<name>A0ABT6FA81_9BACT</name>
<organism evidence="1 2">
    <name type="scientific">Paludisphaera mucosa</name>
    <dbReference type="NCBI Taxonomy" id="3030827"/>
    <lineage>
        <taxon>Bacteria</taxon>
        <taxon>Pseudomonadati</taxon>
        <taxon>Planctomycetota</taxon>
        <taxon>Planctomycetia</taxon>
        <taxon>Isosphaerales</taxon>
        <taxon>Isosphaeraceae</taxon>
        <taxon>Paludisphaera</taxon>
    </lineage>
</organism>
<dbReference type="RefSeq" id="WP_277860785.1">
    <property type="nucleotide sequence ID" value="NZ_JARRAG010000002.1"/>
</dbReference>
<dbReference type="EMBL" id="JARRAG010000002">
    <property type="protein sequence ID" value="MDG3004427.1"/>
    <property type="molecule type" value="Genomic_DNA"/>
</dbReference>
<proteinExistence type="predicted"/>
<protein>
    <submittedName>
        <fullName evidence="1">Uncharacterized protein</fullName>
    </submittedName>
</protein>
<keyword evidence="2" id="KW-1185">Reference proteome</keyword>
<dbReference type="Proteomes" id="UP001216907">
    <property type="component" value="Unassembled WGS sequence"/>
</dbReference>
<comment type="caution">
    <text evidence="1">The sequence shown here is derived from an EMBL/GenBank/DDBJ whole genome shotgun (WGS) entry which is preliminary data.</text>
</comment>
<evidence type="ECO:0000313" key="1">
    <source>
        <dbReference type="EMBL" id="MDG3004427.1"/>
    </source>
</evidence>
<accession>A0ABT6FA81</accession>
<sequence length="284" mass="30925">MKVPLLLCLVLLGRDEPRVRPEPLGRFDARLIPEASGVVRSRRRPDVFWVHNDSGNAPVLFAVRKDGKVLRAFDVAAPNLDWEDVAIDDRGRLYIGDIGDNKGFLRLRAIYRVDEPDPSGPAGGPLKPTAATFYARSGDDRFDAEGLVIDGDRAVIVTKRFDGREAELREVAFTPPAPLLRPTKALKIGVLPGFVDPATGADLSADGRRLAVCGIRIVRVYERPNPPAWDDLRLAAEVPLAGDLNVEGIAWDDGDLIVAGEGGGLDRLAESTWKARRPGAKTSR</sequence>
<dbReference type="SUPFAM" id="SSF75011">
    <property type="entry name" value="3-carboxy-cis,cis-mucoante lactonizing enzyme"/>
    <property type="match status" value="1"/>
</dbReference>
<gene>
    <name evidence="1" type="ORF">PZE19_11635</name>
</gene>
<reference evidence="1 2" key="1">
    <citation type="submission" date="2023-03" db="EMBL/GenBank/DDBJ databases">
        <title>Paludisphaera mucosa sp. nov. a novel planctomycete from northern fen.</title>
        <authorList>
            <person name="Ivanova A."/>
        </authorList>
    </citation>
    <scope>NUCLEOTIDE SEQUENCE [LARGE SCALE GENOMIC DNA]</scope>
    <source>
        <strain evidence="1 2">Pla2</strain>
    </source>
</reference>
<evidence type="ECO:0000313" key="2">
    <source>
        <dbReference type="Proteomes" id="UP001216907"/>
    </source>
</evidence>